<dbReference type="GeneID" id="101845745"/>
<proteinExistence type="predicted"/>
<keyword evidence="2" id="KW-0472">Membrane</keyword>
<reference evidence="4" key="1">
    <citation type="submission" date="2025-08" db="UniProtKB">
        <authorList>
            <consortium name="RefSeq"/>
        </authorList>
    </citation>
    <scope>IDENTIFICATION</scope>
</reference>
<feature type="compositionally biased region" description="Basic and acidic residues" evidence="1">
    <location>
        <begin position="331"/>
        <end position="345"/>
    </location>
</feature>
<keyword evidence="2" id="KW-0812">Transmembrane</keyword>
<gene>
    <name evidence="4" type="primary">LOC101845745</name>
</gene>
<organism evidence="3 4">
    <name type="scientific">Aplysia californica</name>
    <name type="common">California sea hare</name>
    <dbReference type="NCBI Taxonomy" id="6500"/>
    <lineage>
        <taxon>Eukaryota</taxon>
        <taxon>Metazoa</taxon>
        <taxon>Spiralia</taxon>
        <taxon>Lophotrochozoa</taxon>
        <taxon>Mollusca</taxon>
        <taxon>Gastropoda</taxon>
        <taxon>Heterobranchia</taxon>
        <taxon>Euthyneura</taxon>
        <taxon>Tectipleura</taxon>
        <taxon>Aplysiida</taxon>
        <taxon>Aplysioidea</taxon>
        <taxon>Aplysiidae</taxon>
        <taxon>Aplysia</taxon>
    </lineage>
</organism>
<evidence type="ECO:0000256" key="2">
    <source>
        <dbReference type="SAM" id="Phobius"/>
    </source>
</evidence>
<name>A0ABM0KAD2_APLCA</name>
<dbReference type="Proteomes" id="UP000694888">
    <property type="component" value="Unplaced"/>
</dbReference>
<feature type="compositionally biased region" description="Polar residues" evidence="1">
    <location>
        <begin position="140"/>
        <end position="153"/>
    </location>
</feature>
<evidence type="ECO:0000313" key="4">
    <source>
        <dbReference type="RefSeq" id="XP_005112772.2"/>
    </source>
</evidence>
<sequence>MDTTTEITVIVEGHHRSQAFFVEDRYWDVPLHEIRDILAAHELDLPPQYKFITNSKNLIATPAEQSVTLKKLMTDAQPSDESTDSHQKTETRTIHIAPLLSKTRKCGKGTDFPGYTTFKSEDGASFQFCEEADQQDRGSETSQPNENEESPSYGSPRCPMHSFRHVFMNLHDKLDWKMLIKVLMFFMFLLTCLLFLLTVMVHLLTSIVNPQELLAPWTSHGLRDSQDLSNLKLKMSELEISTRFELQDLRKRLTDLEDMYLRDLKLVSEDSKVLKNQQSQMEASVKSAMVDISLRLDHLTGQDFQGRKGRDVKPSRDDEFTAALDNMEEESIGKEENERQEDHGKEKYKKLKKKNKKNKAGQ</sequence>
<keyword evidence="3" id="KW-1185">Reference proteome</keyword>
<feature type="transmembrane region" description="Helical" evidence="2">
    <location>
        <begin position="182"/>
        <end position="204"/>
    </location>
</feature>
<dbReference type="RefSeq" id="XP_005112772.2">
    <property type="nucleotide sequence ID" value="XM_005112715.3"/>
</dbReference>
<keyword evidence="2" id="KW-1133">Transmembrane helix</keyword>
<feature type="region of interest" description="Disordered" evidence="1">
    <location>
        <begin position="131"/>
        <end position="156"/>
    </location>
</feature>
<protein>
    <submittedName>
        <fullName evidence="4">Uncharacterized protein LOC101845745</fullName>
    </submittedName>
</protein>
<feature type="region of interest" description="Disordered" evidence="1">
    <location>
        <begin position="323"/>
        <end position="362"/>
    </location>
</feature>
<feature type="compositionally biased region" description="Basic residues" evidence="1">
    <location>
        <begin position="346"/>
        <end position="362"/>
    </location>
</feature>
<evidence type="ECO:0000313" key="3">
    <source>
        <dbReference type="Proteomes" id="UP000694888"/>
    </source>
</evidence>
<accession>A0ABM0KAD2</accession>
<evidence type="ECO:0000256" key="1">
    <source>
        <dbReference type="SAM" id="MobiDB-lite"/>
    </source>
</evidence>